<evidence type="ECO:0000313" key="2">
    <source>
        <dbReference type="Proteomes" id="UP000249661"/>
    </source>
</evidence>
<sequence>MTAITNNTVFKELTASTELIQNYVQGEIISPTGKFEALQTSSGHALLFAVNTSGQIYNLSTAGIKTYFPGRGSHTTVHTIDVGQSAADGSISLIIAVNLNSNDHLFVSLSNPYNNSSWVAPTEASQKISITGSLFAETQDRKQYLVVDVNRPQRMGEPHITRYHIDPCRATGHYWTKHDVAVDIASAQYQSVVGRIAGKPVDGIYTAGITGGRPQFVYEPIINYYGAGPAMPHRLRLPRGSIPSAIATAHCADVDGSTDLYAVGGSTLYRFPADEQGEDDEPIPLLTSEVLRGTDTLRAMTHDGVTVLWGRTSSDTVYYLSCTEDRLNDAAGWHGPMPILSGIERISTYVNRADGGNTVFASGNGRLQKLMQSPDRSSGNVWREQEITIAVPPDRESISFMSYVTCLQVTQLEKELPVPNATVTTDPMGSLTIVEATDSLTATAITVSLDNTTLTINPMDKTVARLTGLNSAEKLREARFPSQIVAGGIDGSPEMIPLMGPSTGDEDVEAVATNMSLLEEGYAKIWKRTEKPPTTSQFSMSQNTSTPPSGLHPSRFQPVSFGVLDDLKHLGDDAIHGRLGNIPGDIRDTVEDGAHELGALAGDVEKALQGLGEIISTTAGDLFQTVKHAAKSVGRIIYDTASKGLHMILRIGKAVYHAALDTYHAIAKGLEWVYDKAKAGLKELMRLLQALLEWGDIKRTKNVMKNVTKLWLQDQVNSIPHMRQTLDRTIAEVQKKANEWANIGDWSPSLGAEATTNALSSSAAGLSNALTPEAKYLSDKYRDNAHRLTVVGDLPSGDSVQNLLNQLITAVSNEGHVLEAVMGQLQSLASQFSSLSIEQVLQRLAVILVDGTLSSLQVVVDALLDVLAVMAQAALDILDTKIHIPVISTILNQIGIHDLSFLDLFTYIGAVAVTVSYKIAVGRPPFPKNDSFQRQVSVATAWSAVEDLYQDLEGLPTDAKKGIFMGCHMFSGVMVYVGSLQKAFDAEGQKANKVLGVIGTILGMASTAATAAADSLIPMAPVEATPFKTLSKITTAANVGCKLVFGGLGQWTFGRIGLHKLVMQDARGAGAILDAALVPHAALVTIWHFYEISRSPSSMERSSAISSEVGKLANYISRVSYAVAVSDEEESSKQVAIVVMAAANDVYAGLLYAEAAVGGKAIG</sequence>
<evidence type="ECO:0000313" key="1">
    <source>
        <dbReference type="EMBL" id="RAH64553.1"/>
    </source>
</evidence>
<proteinExistence type="predicted"/>
<dbReference type="EMBL" id="KZ825009">
    <property type="protein sequence ID" value="RAH64553.1"/>
    <property type="molecule type" value="Genomic_DNA"/>
</dbReference>
<accession>A0ACD1GTA9</accession>
<organism evidence="1 2">
    <name type="scientific">Aspergillus aculeatinus CBS 121060</name>
    <dbReference type="NCBI Taxonomy" id="1448322"/>
    <lineage>
        <taxon>Eukaryota</taxon>
        <taxon>Fungi</taxon>
        <taxon>Dikarya</taxon>
        <taxon>Ascomycota</taxon>
        <taxon>Pezizomycotina</taxon>
        <taxon>Eurotiomycetes</taxon>
        <taxon>Eurotiomycetidae</taxon>
        <taxon>Eurotiales</taxon>
        <taxon>Aspergillaceae</taxon>
        <taxon>Aspergillus</taxon>
        <taxon>Aspergillus subgen. Circumdati</taxon>
    </lineage>
</organism>
<keyword evidence="2" id="KW-1185">Reference proteome</keyword>
<reference evidence="1" key="1">
    <citation type="submission" date="2018-02" db="EMBL/GenBank/DDBJ databases">
        <title>The genomes of Aspergillus section Nigri reveals drivers in fungal speciation.</title>
        <authorList>
            <consortium name="DOE Joint Genome Institute"/>
            <person name="Vesth T.C."/>
            <person name="Nybo J."/>
            <person name="Theobald S."/>
            <person name="Brandl J."/>
            <person name="Frisvad J.C."/>
            <person name="Nielsen K.F."/>
            <person name="Lyhne E.K."/>
            <person name="Kogle M.E."/>
            <person name="Kuo A."/>
            <person name="Riley R."/>
            <person name="Clum A."/>
            <person name="Nolan M."/>
            <person name="Lipzen A."/>
            <person name="Salamov A."/>
            <person name="Henrissat B."/>
            <person name="Wiebenga A."/>
            <person name="De vries R.P."/>
            <person name="Grigoriev I.V."/>
            <person name="Mortensen U.H."/>
            <person name="Andersen M.R."/>
            <person name="Baker S.E."/>
        </authorList>
    </citation>
    <scope>NUCLEOTIDE SEQUENCE</scope>
    <source>
        <strain evidence="1">CBS 121060</strain>
    </source>
</reference>
<name>A0ACD1GTA9_9EURO</name>
<gene>
    <name evidence="1" type="ORF">BO66DRAFT_463866</name>
</gene>
<protein>
    <submittedName>
        <fullName evidence="1">Uncharacterized protein</fullName>
    </submittedName>
</protein>
<dbReference type="Proteomes" id="UP000249661">
    <property type="component" value="Unassembled WGS sequence"/>
</dbReference>